<feature type="region of interest" description="Disordered" evidence="4">
    <location>
        <begin position="1"/>
        <end position="68"/>
    </location>
</feature>
<accession>A0A6G9H8W9</accession>
<dbReference type="GO" id="GO:0016757">
    <property type="term" value="F:glycosyltransferase activity"/>
    <property type="evidence" value="ECO:0007669"/>
    <property type="project" value="UniProtKB-KW"/>
</dbReference>
<evidence type="ECO:0000313" key="6">
    <source>
        <dbReference type="EMBL" id="QIQ06940.1"/>
    </source>
</evidence>
<protein>
    <recommendedName>
        <fullName evidence="1">D-inositol 3-phosphate glycosyltransferase</fullName>
    </recommendedName>
</protein>
<evidence type="ECO:0000256" key="2">
    <source>
        <dbReference type="ARBA" id="ARBA00022676"/>
    </source>
</evidence>
<dbReference type="InterPro" id="IPR001296">
    <property type="entry name" value="Glyco_trans_1"/>
</dbReference>
<evidence type="ECO:0000313" key="7">
    <source>
        <dbReference type="Proteomes" id="UP000501179"/>
    </source>
</evidence>
<name>A0A6G9H8W9_9ACTN</name>
<dbReference type="PANTHER" id="PTHR12526:SF510">
    <property type="entry name" value="D-INOSITOL 3-PHOSPHATE GLYCOSYLTRANSFERASE"/>
    <property type="match status" value="1"/>
</dbReference>
<proteinExistence type="predicted"/>
<feature type="domain" description="Glycosyl transferase family 1" evidence="5">
    <location>
        <begin position="75"/>
        <end position="237"/>
    </location>
</feature>
<sequence length="266" mass="26647">MPDPGTGAGPATMPGPGTDTMPTPAPGATTGTAPAPSSGTGTATAPRPGTGATTGTAPAPNPGAAPASPAASAAAPLLLCVATVSPRKGQLRLVDALVEVADLGWRCVLVGGLGQDPGYVARVRERIDAAGLGARIRLAGPRTGPALAATYAQADLLVLASRAETYGMAVTEALARGIPVLATAVGGVPEALGQAPDGTLPGALVPPDDPAALTAALRRWLAGPDERRRCREAARRRRTTLAGWDTTARSLAEVLERLPHEPRRTA</sequence>
<dbReference type="Pfam" id="PF00534">
    <property type="entry name" value="Glycos_transf_1"/>
    <property type="match status" value="1"/>
</dbReference>
<evidence type="ECO:0000256" key="4">
    <source>
        <dbReference type="SAM" id="MobiDB-lite"/>
    </source>
</evidence>
<dbReference type="Proteomes" id="UP000501179">
    <property type="component" value="Chromosome"/>
</dbReference>
<keyword evidence="7" id="KW-1185">Reference proteome</keyword>
<keyword evidence="2" id="KW-0328">Glycosyltransferase</keyword>
<feature type="compositionally biased region" description="Low complexity" evidence="4">
    <location>
        <begin position="9"/>
        <end position="68"/>
    </location>
</feature>
<reference evidence="6 7" key="1">
    <citation type="submission" date="2020-03" db="EMBL/GenBank/DDBJ databases">
        <title>A novel species.</title>
        <authorList>
            <person name="Gao J."/>
        </authorList>
    </citation>
    <scope>NUCLEOTIDE SEQUENCE [LARGE SCALE GENOMIC DNA]</scope>
    <source>
        <strain evidence="6 7">QMT-12</strain>
    </source>
</reference>
<dbReference type="Gene3D" id="3.40.50.2000">
    <property type="entry name" value="Glycogen Phosphorylase B"/>
    <property type="match status" value="1"/>
</dbReference>
<dbReference type="SUPFAM" id="SSF53756">
    <property type="entry name" value="UDP-Glycosyltransferase/glycogen phosphorylase"/>
    <property type="match status" value="1"/>
</dbReference>
<dbReference type="CDD" id="cd03801">
    <property type="entry name" value="GT4_PimA-like"/>
    <property type="match status" value="1"/>
</dbReference>
<evidence type="ECO:0000256" key="1">
    <source>
        <dbReference type="ARBA" id="ARBA00021292"/>
    </source>
</evidence>
<dbReference type="KEGG" id="slia:HA039_16275"/>
<dbReference type="AlphaFoldDB" id="A0A6G9H8W9"/>
<dbReference type="EMBL" id="CP050177">
    <property type="protein sequence ID" value="QIQ06940.1"/>
    <property type="molecule type" value="Genomic_DNA"/>
</dbReference>
<organism evidence="6 7">
    <name type="scientific">Streptomyces liangshanensis</name>
    <dbReference type="NCBI Taxonomy" id="2717324"/>
    <lineage>
        <taxon>Bacteria</taxon>
        <taxon>Bacillati</taxon>
        <taxon>Actinomycetota</taxon>
        <taxon>Actinomycetes</taxon>
        <taxon>Kitasatosporales</taxon>
        <taxon>Streptomycetaceae</taxon>
        <taxon>Streptomyces</taxon>
    </lineage>
</organism>
<evidence type="ECO:0000259" key="5">
    <source>
        <dbReference type="Pfam" id="PF00534"/>
    </source>
</evidence>
<evidence type="ECO:0000256" key="3">
    <source>
        <dbReference type="ARBA" id="ARBA00022679"/>
    </source>
</evidence>
<keyword evidence="3 6" id="KW-0808">Transferase</keyword>
<dbReference type="PANTHER" id="PTHR12526">
    <property type="entry name" value="GLYCOSYLTRANSFERASE"/>
    <property type="match status" value="1"/>
</dbReference>
<gene>
    <name evidence="6" type="ORF">HA039_16275</name>
</gene>